<keyword evidence="1" id="KW-0472">Membrane</keyword>
<keyword evidence="1" id="KW-1133">Transmembrane helix</keyword>
<feature type="transmembrane region" description="Helical" evidence="1">
    <location>
        <begin position="12"/>
        <end position="34"/>
    </location>
</feature>
<dbReference type="EMBL" id="QJOW01000002">
    <property type="protein sequence ID" value="KAB7516938.1"/>
    <property type="molecule type" value="Genomic_DNA"/>
</dbReference>
<dbReference type="Proteomes" id="UP000326207">
    <property type="component" value="Unassembled WGS sequence"/>
</dbReference>
<dbReference type="InterPro" id="IPR055690">
    <property type="entry name" value="DUF7266"/>
</dbReference>
<evidence type="ECO:0000256" key="1">
    <source>
        <dbReference type="SAM" id="Phobius"/>
    </source>
</evidence>
<reference evidence="4 5" key="1">
    <citation type="submission" date="2019-10" db="EMBL/GenBank/DDBJ databases">
        <title>Unraveling microbial dark matter from salterns through culturing: the case of the genus Halosegnis.</title>
        <authorList>
            <person name="Duran-Viseras A."/>
            <person name="Andrei A.-S."/>
            <person name="Vera-Gargallo B."/>
            <person name="Ghai R."/>
            <person name="Sanchez-Porro C."/>
            <person name="Ventosa A."/>
        </authorList>
    </citation>
    <scope>NUCLEOTIDE SEQUENCE [LARGE SCALE GENOMIC DNA]</scope>
    <source>
        <strain evidence="2 5">F17-44</strain>
        <strain evidence="3 4">F19-13</strain>
    </source>
</reference>
<organism evidence="3 4">
    <name type="scientific">Halosegnis rubeus</name>
    <dbReference type="NCBI Taxonomy" id="2212850"/>
    <lineage>
        <taxon>Archaea</taxon>
        <taxon>Methanobacteriati</taxon>
        <taxon>Methanobacteriota</taxon>
        <taxon>Stenosarchaea group</taxon>
        <taxon>Halobacteria</taxon>
        <taxon>Halobacteriales</taxon>
        <taxon>Natronomonadaceae</taxon>
        <taxon>Halosegnis</taxon>
    </lineage>
</organism>
<evidence type="ECO:0000313" key="4">
    <source>
        <dbReference type="Proteomes" id="UP000326207"/>
    </source>
</evidence>
<accession>A0A5N5UQ38</accession>
<name>A0A5N5UQ38_9EURY</name>
<evidence type="ECO:0000313" key="2">
    <source>
        <dbReference type="EMBL" id="KAB7516938.1"/>
    </source>
</evidence>
<gene>
    <name evidence="2" type="ORF">DMP03_06130</name>
    <name evidence="3" type="ORF">DP108_01400</name>
</gene>
<dbReference type="EMBL" id="QMDY01000001">
    <property type="protein sequence ID" value="KAB7519934.1"/>
    <property type="molecule type" value="Genomic_DNA"/>
</dbReference>
<sequence length="142" mass="15074">MRERAQSSTIGYVLAIGVATLLITGLITGVGTFVEGRQEQAIRDQLTVVGERVASQLTAADALATREGTVYVEPAVPERAVGMNYRIRLDASNEQLVVSTADPAVTVRVPVSTTRPLVDSTTRGTDLAVRYDGNGLSVGETR</sequence>
<keyword evidence="1" id="KW-0812">Transmembrane</keyword>
<dbReference type="RefSeq" id="WP_152119821.1">
    <property type="nucleotide sequence ID" value="NZ_QJOW01000002.1"/>
</dbReference>
<comment type="caution">
    <text evidence="3">The sequence shown here is derived from an EMBL/GenBank/DDBJ whole genome shotgun (WGS) entry which is preliminary data.</text>
</comment>
<evidence type="ECO:0000313" key="5">
    <source>
        <dbReference type="Proteomes" id="UP000326302"/>
    </source>
</evidence>
<evidence type="ECO:0000313" key="3">
    <source>
        <dbReference type="EMBL" id="KAB7519934.1"/>
    </source>
</evidence>
<dbReference type="Pfam" id="PF23928">
    <property type="entry name" value="DUF7266"/>
    <property type="match status" value="1"/>
</dbReference>
<protein>
    <submittedName>
        <fullName evidence="3">Uncharacterized protein</fullName>
    </submittedName>
</protein>
<proteinExistence type="predicted"/>
<dbReference type="AlphaFoldDB" id="A0A5N5UQ38"/>
<accession>A0A5N5UE39</accession>
<dbReference type="OrthoDB" id="226715at2157"/>
<dbReference type="Proteomes" id="UP000326302">
    <property type="component" value="Unassembled WGS sequence"/>
</dbReference>